<evidence type="ECO:0000256" key="1">
    <source>
        <dbReference type="SAM" id="SignalP"/>
    </source>
</evidence>
<reference evidence="2 3" key="1">
    <citation type="submission" date="2018-03" db="EMBL/GenBank/DDBJ databases">
        <title>Genomic Encyclopedia of Archaeal and Bacterial Type Strains, Phase II (KMG-II): from individual species to whole genera.</title>
        <authorList>
            <person name="Goeker M."/>
        </authorList>
    </citation>
    <scope>NUCLEOTIDE SEQUENCE [LARGE SCALE GENOMIC DNA]</scope>
    <source>
        <strain evidence="2 3">DSM 100214</strain>
    </source>
</reference>
<evidence type="ECO:0008006" key="4">
    <source>
        <dbReference type="Google" id="ProtNLM"/>
    </source>
</evidence>
<feature type="chain" id="PRO_5015966039" description="Secreted protein" evidence="1">
    <location>
        <begin position="22"/>
        <end position="64"/>
    </location>
</feature>
<comment type="caution">
    <text evidence="2">The sequence shown here is derived from an EMBL/GenBank/DDBJ whole genome shotgun (WGS) entry which is preliminary data.</text>
</comment>
<protein>
    <recommendedName>
        <fullName evidence="4">Secreted protein</fullName>
    </recommendedName>
</protein>
<dbReference type="AlphaFoldDB" id="A0A2V3PR61"/>
<dbReference type="RefSeq" id="WP_110310563.1">
    <property type="nucleotide sequence ID" value="NZ_QICL01000010.1"/>
</dbReference>
<keyword evidence="1" id="KW-0732">Signal</keyword>
<organism evidence="2 3">
    <name type="scientific">Dysgonomonas alginatilytica</name>
    <dbReference type="NCBI Taxonomy" id="1605892"/>
    <lineage>
        <taxon>Bacteria</taxon>
        <taxon>Pseudomonadati</taxon>
        <taxon>Bacteroidota</taxon>
        <taxon>Bacteroidia</taxon>
        <taxon>Bacteroidales</taxon>
        <taxon>Dysgonomonadaceae</taxon>
        <taxon>Dysgonomonas</taxon>
    </lineage>
</organism>
<evidence type="ECO:0000313" key="2">
    <source>
        <dbReference type="EMBL" id="PXV64446.1"/>
    </source>
</evidence>
<dbReference type="EMBL" id="QICL01000010">
    <property type="protein sequence ID" value="PXV64446.1"/>
    <property type="molecule type" value="Genomic_DNA"/>
</dbReference>
<sequence length="64" mass="7644">MKKYANKILFFLCSLIVICIAVESTQLIEAQENQQQYILQKQKEWAEQQKEELKKGIIEDRKDQ</sequence>
<dbReference type="OrthoDB" id="9922228at2"/>
<name>A0A2V3PR61_9BACT</name>
<proteinExistence type="predicted"/>
<keyword evidence="3" id="KW-1185">Reference proteome</keyword>
<evidence type="ECO:0000313" key="3">
    <source>
        <dbReference type="Proteomes" id="UP000247973"/>
    </source>
</evidence>
<accession>A0A2V3PR61</accession>
<feature type="signal peptide" evidence="1">
    <location>
        <begin position="1"/>
        <end position="21"/>
    </location>
</feature>
<dbReference type="Proteomes" id="UP000247973">
    <property type="component" value="Unassembled WGS sequence"/>
</dbReference>
<gene>
    <name evidence="2" type="ORF">CLV62_11090</name>
</gene>